<protein>
    <submittedName>
        <fullName evidence="4">Secreted protein</fullName>
    </submittedName>
</protein>
<evidence type="ECO:0000256" key="1">
    <source>
        <dbReference type="SAM" id="SignalP"/>
    </source>
</evidence>
<dbReference type="Proteomes" id="UP000278627">
    <property type="component" value="Unassembled WGS sequence"/>
</dbReference>
<gene>
    <name evidence="2" type="ORF">BPAG_LOCUS10357</name>
</gene>
<feature type="chain" id="PRO_5043122102" evidence="1">
    <location>
        <begin position="29"/>
        <end position="73"/>
    </location>
</feature>
<sequence length="73" mass="8292">MSVQDVSQIFPNLVILHAPFLILLCCLAQTQVEELGDRGILHVQQQQLQLHILSSYSNDVSVLQMELVNHVPW</sequence>
<evidence type="ECO:0000313" key="4">
    <source>
        <dbReference type="WBParaSite" id="BPAG_0001039501-mRNA-1"/>
    </source>
</evidence>
<proteinExistence type="predicted"/>
<reference evidence="2 3" key="2">
    <citation type="submission" date="2018-11" db="EMBL/GenBank/DDBJ databases">
        <authorList>
            <consortium name="Pathogen Informatics"/>
        </authorList>
    </citation>
    <scope>NUCLEOTIDE SEQUENCE [LARGE SCALE GENOMIC DNA]</scope>
</reference>
<feature type="signal peptide" evidence="1">
    <location>
        <begin position="1"/>
        <end position="28"/>
    </location>
</feature>
<dbReference type="EMBL" id="UZAD01013184">
    <property type="protein sequence ID" value="VDN91543.1"/>
    <property type="molecule type" value="Genomic_DNA"/>
</dbReference>
<evidence type="ECO:0000313" key="3">
    <source>
        <dbReference type="Proteomes" id="UP000278627"/>
    </source>
</evidence>
<name>A0A0N4TPD0_BRUPA</name>
<evidence type="ECO:0000313" key="2">
    <source>
        <dbReference type="EMBL" id="VDN91543.1"/>
    </source>
</evidence>
<dbReference type="WBParaSite" id="BPAG_0001039501-mRNA-1">
    <property type="protein sequence ID" value="BPAG_0001039501-mRNA-1"/>
    <property type="gene ID" value="BPAG_0001039501"/>
</dbReference>
<reference evidence="4" key="1">
    <citation type="submission" date="2017-02" db="UniProtKB">
        <authorList>
            <consortium name="WormBaseParasite"/>
        </authorList>
    </citation>
    <scope>IDENTIFICATION</scope>
</reference>
<dbReference type="AlphaFoldDB" id="A0A0N4TPD0"/>
<accession>A0A0N4TPD0</accession>
<keyword evidence="3" id="KW-1185">Reference proteome</keyword>
<organism evidence="4">
    <name type="scientific">Brugia pahangi</name>
    <name type="common">Filarial nematode worm</name>
    <dbReference type="NCBI Taxonomy" id="6280"/>
    <lineage>
        <taxon>Eukaryota</taxon>
        <taxon>Metazoa</taxon>
        <taxon>Ecdysozoa</taxon>
        <taxon>Nematoda</taxon>
        <taxon>Chromadorea</taxon>
        <taxon>Rhabditida</taxon>
        <taxon>Spirurina</taxon>
        <taxon>Spiruromorpha</taxon>
        <taxon>Filarioidea</taxon>
        <taxon>Onchocercidae</taxon>
        <taxon>Brugia</taxon>
    </lineage>
</organism>
<keyword evidence="1" id="KW-0732">Signal</keyword>